<dbReference type="RefSeq" id="WP_186857847.1">
    <property type="nucleotide sequence ID" value="NZ_JACOON010000004.1"/>
</dbReference>
<reference evidence="4 5" key="1">
    <citation type="submission" date="2020-08" db="EMBL/GenBank/DDBJ databases">
        <title>Genome public.</title>
        <authorList>
            <person name="Liu C."/>
            <person name="Sun Q."/>
        </authorList>
    </citation>
    <scope>NUCLEOTIDE SEQUENCE [LARGE SCALE GENOMIC DNA]</scope>
    <source>
        <strain evidence="4 5">NSJ-35</strain>
    </source>
</reference>
<dbReference type="Pfam" id="PF13508">
    <property type="entry name" value="Acetyltransf_7"/>
    <property type="match status" value="1"/>
</dbReference>
<dbReference type="InterPro" id="IPR045039">
    <property type="entry name" value="NSI-like"/>
</dbReference>
<proteinExistence type="predicted"/>
<dbReference type="CDD" id="cd04301">
    <property type="entry name" value="NAT_SF"/>
    <property type="match status" value="1"/>
</dbReference>
<evidence type="ECO:0000256" key="2">
    <source>
        <dbReference type="ARBA" id="ARBA00023315"/>
    </source>
</evidence>
<evidence type="ECO:0000259" key="3">
    <source>
        <dbReference type="PROSITE" id="PS51186"/>
    </source>
</evidence>
<name>A0ABR7EFA2_9FIRM</name>
<dbReference type="SUPFAM" id="SSF55729">
    <property type="entry name" value="Acyl-CoA N-acyltransferases (Nat)"/>
    <property type="match status" value="1"/>
</dbReference>
<organism evidence="4 5">
    <name type="scientific">Christensenella tenuis</name>
    <dbReference type="NCBI Taxonomy" id="2763033"/>
    <lineage>
        <taxon>Bacteria</taxon>
        <taxon>Bacillati</taxon>
        <taxon>Bacillota</taxon>
        <taxon>Clostridia</taxon>
        <taxon>Christensenellales</taxon>
        <taxon>Christensenellaceae</taxon>
        <taxon>Christensenella</taxon>
    </lineage>
</organism>
<dbReference type="PANTHER" id="PTHR43626">
    <property type="entry name" value="ACYL-COA N-ACYLTRANSFERASE"/>
    <property type="match status" value="1"/>
</dbReference>
<dbReference type="PROSITE" id="PS51186">
    <property type="entry name" value="GNAT"/>
    <property type="match status" value="1"/>
</dbReference>
<dbReference type="InterPro" id="IPR016181">
    <property type="entry name" value="Acyl_CoA_acyltransferase"/>
</dbReference>
<accession>A0ABR7EFA2</accession>
<sequence length="136" mass="15604">MEIRFTEEKIFSRENVQELFLSVGWLSGEYPTRLYKALMNSSAVFSAWDGSRLVGLLRAVADGELVVFLHYLLVHPGYQGRGIAGKLVALAKEKYRTYLYINIMPEEKNAAFYEKHGFRRMGDGVAMQICNFENRV</sequence>
<feature type="domain" description="N-acetyltransferase" evidence="3">
    <location>
        <begin position="1"/>
        <end position="136"/>
    </location>
</feature>
<keyword evidence="5" id="KW-1185">Reference proteome</keyword>
<dbReference type="Proteomes" id="UP000606889">
    <property type="component" value="Unassembled WGS sequence"/>
</dbReference>
<protein>
    <submittedName>
        <fullName evidence="4">GNAT family N-acetyltransferase</fullName>
    </submittedName>
</protein>
<keyword evidence="1" id="KW-0808">Transferase</keyword>
<keyword evidence="2" id="KW-0012">Acyltransferase</keyword>
<gene>
    <name evidence="4" type="ORF">H8S18_08315</name>
</gene>
<evidence type="ECO:0000313" key="5">
    <source>
        <dbReference type="Proteomes" id="UP000606889"/>
    </source>
</evidence>
<dbReference type="InterPro" id="IPR000182">
    <property type="entry name" value="GNAT_dom"/>
</dbReference>
<dbReference type="Gene3D" id="3.40.630.30">
    <property type="match status" value="1"/>
</dbReference>
<evidence type="ECO:0000313" key="4">
    <source>
        <dbReference type="EMBL" id="MBC5648338.1"/>
    </source>
</evidence>
<comment type="caution">
    <text evidence="4">The sequence shown here is derived from an EMBL/GenBank/DDBJ whole genome shotgun (WGS) entry which is preliminary data.</text>
</comment>
<dbReference type="EMBL" id="JACOON010000004">
    <property type="protein sequence ID" value="MBC5648338.1"/>
    <property type="molecule type" value="Genomic_DNA"/>
</dbReference>
<dbReference type="PANTHER" id="PTHR43626:SF4">
    <property type="entry name" value="GCN5-RELATED N-ACETYLTRANSFERASE 2, CHLOROPLASTIC"/>
    <property type="match status" value="1"/>
</dbReference>
<evidence type="ECO:0000256" key="1">
    <source>
        <dbReference type="ARBA" id="ARBA00022679"/>
    </source>
</evidence>